<organism evidence="1 2">
    <name type="scientific">Psilocybe cubensis</name>
    <name type="common">Psychedelic mushroom</name>
    <name type="synonym">Stropharia cubensis</name>
    <dbReference type="NCBI Taxonomy" id="181762"/>
    <lineage>
        <taxon>Eukaryota</taxon>
        <taxon>Fungi</taxon>
        <taxon>Dikarya</taxon>
        <taxon>Basidiomycota</taxon>
        <taxon>Agaricomycotina</taxon>
        <taxon>Agaricomycetes</taxon>
        <taxon>Agaricomycetidae</taxon>
        <taxon>Agaricales</taxon>
        <taxon>Agaricineae</taxon>
        <taxon>Strophariaceae</taxon>
        <taxon>Psilocybe</taxon>
    </lineage>
</organism>
<comment type="caution">
    <text evidence="1">The sequence shown here is derived from an EMBL/GenBank/DDBJ whole genome shotgun (WGS) entry which is preliminary data.</text>
</comment>
<protein>
    <submittedName>
        <fullName evidence="1">Aldo-keto reductase family 1 member C13</fullName>
    </submittedName>
</protein>
<dbReference type="EMBL" id="JAFIQS020000002">
    <property type="protein sequence ID" value="KAH9484878.1"/>
    <property type="molecule type" value="Genomic_DNA"/>
</dbReference>
<evidence type="ECO:0000313" key="1">
    <source>
        <dbReference type="EMBL" id="KAH9484878.1"/>
    </source>
</evidence>
<evidence type="ECO:0000313" key="2">
    <source>
        <dbReference type="Proteomes" id="UP000664032"/>
    </source>
</evidence>
<accession>A0ACB8HA48</accession>
<reference evidence="1" key="1">
    <citation type="submission" date="2021-10" db="EMBL/GenBank/DDBJ databases">
        <title>Psilocybe cubensis genome.</title>
        <authorList>
            <person name="Mckernan K.J."/>
            <person name="Crawford S."/>
            <person name="Trippe A."/>
            <person name="Kane L.T."/>
            <person name="Mclaughlin S."/>
        </authorList>
    </citation>
    <scope>NUCLEOTIDE SEQUENCE</scope>
    <source>
        <strain evidence="1">MGC-MH-2018</strain>
    </source>
</reference>
<sequence>MAMKHWNVMIWLFLVTSSLPAKALPVSPQYVNKLDSITFREDLVGEALLQLQKEHDIKREHLFVQTKFTPIGGQDATQPIPYNPSDSISKQITLEAWRTLTQLQDEGKVRLIGVSNTYDVRILAALQRVRPVQVVQNRWYEGNDWDPKVLNYCKESGIMYQSFWTLSGSPSLLAHPSLLQIAKASKMTAPQTVYKIAQLEGIIPLSGTTDENHMRQDVSVEELSFFEGSSQFLEDVRKFIKE</sequence>
<name>A0ACB8HA48_PSICU</name>
<dbReference type="Proteomes" id="UP000664032">
    <property type="component" value="Unassembled WGS sequence"/>
</dbReference>
<gene>
    <name evidence="1" type="ORF">JR316_0001780</name>
</gene>
<proteinExistence type="predicted"/>
<keyword evidence="2" id="KW-1185">Reference proteome</keyword>